<dbReference type="EMBL" id="KN822218">
    <property type="protein sequence ID" value="KIM52247.1"/>
    <property type="molecule type" value="Genomic_DNA"/>
</dbReference>
<dbReference type="InParanoid" id="A0A0C2ZHG1"/>
<proteinExistence type="predicted"/>
<keyword evidence="3" id="KW-1185">Reference proteome</keyword>
<sequence>MILESEQDVYARLLTRTEPKRGYPLWVPEPSTQLPHDYRRDGYRIGDVGVITEHGSFDVFFNICLPSSHPLHSPYGVPEGFKQIRLSDQDIESFEHFDKRGCVVSTGSITQTNLAFGGNTSEVSPIVQGSLTNLQFNSSATEGAILVLPEGSDRHNLRNYSVFQNEALRNGNAWYEFGVNTLGRSMISPDSMYLITGFHKTSTWSLAAFNNADRSLNFDVQFTAGDNRNVTAAYTWQTTSSVPYRVGPDPFDGKKNQTVFIRGFKIATRKNLQVGHICDDGDVTVSYQSPRPILGKAHFECGMKGLVGIEREDVGQTFEADDAIVGEHERNPPSTPPPSELLDPGVHEDCSFTDLSLDHVPFVSKIYHPSDLINQIILDKEPSCDIAVTHDDLWADIFEELPSGKVDPVDISEAIKCECSKYSIESFLGAAYFSCRSNTKPGLDRDGQKQFSNCSAESSEKTQTSGGSEIESTPNPFFDNKALHQAPQQPAHMAPPGPPSVAHHIYEG</sequence>
<reference evidence="3" key="2">
    <citation type="submission" date="2015-01" db="EMBL/GenBank/DDBJ databases">
        <title>Evolutionary Origins and Diversification of the Mycorrhizal Mutualists.</title>
        <authorList>
            <consortium name="DOE Joint Genome Institute"/>
            <consortium name="Mycorrhizal Genomics Consortium"/>
            <person name="Kohler A."/>
            <person name="Kuo A."/>
            <person name="Nagy L.G."/>
            <person name="Floudas D."/>
            <person name="Copeland A."/>
            <person name="Barry K.W."/>
            <person name="Cichocki N."/>
            <person name="Veneault-Fourrey C."/>
            <person name="LaButti K."/>
            <person name="Lindquist E.A."/>
            <person name="Lipzen A."/>
            <person name="Lundell T."/>
            <person name="Morin E."/>
            <person name="Murat C."/>
            <person name="Riley R."/>
            <person name="Ohm R."/>
            <person name="Sun H."/>
            <person name="Tunlid A."/>
            <person name="Henrissat B."/>
            <person name="Grigoriev I.V."/>
            <person name="Hibbett D.S."/>
            <person name="Martin F."/>
        </authorList>
    </citation>
    <scope>NUCLEOTIDE SEQUENCE [LARGE SCALE GENOMIC DNA]</scope>
    <source>
        <strain evidence="3">Foug A</strain>
    </source>
</reference>
<evidence type="ECO:0000313" key="2">
    <source>
        <dbReference type="EMBL" id="KIM52247.1"/>
    </source>
</evidence>
<name>A0A0C2ZHG1_9AGAM</name>
<evidence type="ECO:0000313" key="3">
    <source>
        <dbReference type="Proteomes" id="UP000053989"/>
    </source>
</evidence>
<dbReference type="STRING" id="1036808.A0A0C2ZHG1"/>
<dbReference type="OrthoDB" id="2688950at2759"/>
<gene>
    <name evidence="2" type="ORF">SCLCIDRAFT_573065</name>
</gene>
<feature type="region of interest" description="Disordered" evidence="1">
    <location>
        <begin position="442"/>
        <end position="508"/>
    </location>
</feature>
<evidence type="ECO:0000256" key="1">
    <source>
        <dbReference type="SAM" id="MobiDB-lite"/>
    </source>
</evidence>
<dbReference type="HOGENOM" id="CLU_021108_6_2_1"/>
<dbReference type="AlphaFoldDB" id="A0A0C2ZHG1"/>
<accession>A0A0C2ZHG1</accession>
<feature type="compositionally biased region" description="Polar residues" evidence="1">
    <location>
        <begin position="449"/>
        <end position="475"/>
    </location>
</feature>
<organism evidence="2 3">
    <name type="scientific">Scleroderma citrinum Foug A</name>
    <dbReference type="NCBI Taxonomy" id="1036808"/>
    <lineage>
        <taxon>Eukaryota</taxon>
        <taxon>Fungi</taxon>
        <taxon>Dikarya</taxon>
        <taxon>Basidiomycota</taxon>
        <taxon>Agaricomycotina</taxon>
        <taxon>Agaricomycetes</taxon>
        <taxon>Agaricomycetidae</taxon>
        <taxon>Boletales</taxon>
        <taxon>Sclerodermatineae</taxon>
        <taxon>Sclerodermataceae</taxon>
        <taxon>Scleroderma</taxon>
    </lineage>
</organism>
<dbReference type="Proteomes" id="UP000053989">
    <property type="component" value="Unassembled WGS sequence"/>
</dbReference>
<reference evidence="2 3" key="1">
    <citation type="submission" date="2014-04" db="EMBL/GenBank/DDBJ databases">
        <authorList>
            <consortium name="DOE Joint Genome Institute"/>
            <person name="Kuo A."/>
            <person name="Kohler A."/>
            <person name="Nagy L.G."/>
            <person name="Floudas D."/>
            <person name="Copeland A."/>
            <person name="Barry K.W."/>
            <person name="Cichocki N."/>
            <person name="Veneault-Fourrey C."/>
            <person name="LaButti K."/>
            <person name="Lindquist E.A."/>
            <person name="Lipzen A."/>
            <person name="Lundell T."/>
            <person name="Morin E."/>
            <person name="Murat C."/>
            <person name="Sun H."/>
            <person name="Tunlid A."/>
            <person name="Henrissat B."/>
            <person name="Grigoriev I.V."/>
            <person name="Hibbett D.S."/>
            <person name="Martin F."/>
            <person name="Nordberg H.P."/>
            <person name="Cantor M.N."/>
            <person name="Hua S.X."/>
        </authorList>
    </citation>
    <scope>NUCLEOTIDE SEQUENCE [LARGE SCALE GENOMIC DNA]</scope>
    <source>
        <strain evidence="2 3">Foug A</strain>
    </source>
</reference>
<protein>
    <submittedName>
        <fullName evidence="2">Uncharacterized protein</fullName>
    </submittedName>
</protein>